<evidence type="ECO:0000256" key="2">
    <source>
        <dbReference type="SAM" id="SignalP"/>
    </source>
</evidence>
<dbReference type="AlphaFoldDB" id="A0A8J7TL85"/>
<sequence length="315" mass="34853">MKNKLLLATGLSCCSIFFSVYAAWAETCNEMRAYEEKHAPNAVRVIVATFKAKQYADADKYLQIARSNKEDAGYIKAAESAVALSRRQFKQADELAKQALQIDPQNSRFLAQMAQVKVNMDDDQAAIAYFVKVPMAAKPNPDAYMIACAGLESMDELEKAYVVAKKLIEISPDSYQGYARAARFARGLTKFSEAEKYAKKGVELGPLYKDAHFVLADSLFGSKKWKECLAACDKLLALPTAKGSREGILVLPMMARCYEGLGDYQAAVKAWTRALSQMPDPRKCLSARAQCYKKLGNLAAESKDLAELKRLDAAY</sequence>
<comment type="caution">
    <text evidence="3">The sequence shown here is derived from an EMBL/GenBank/DDBJ whole genome shotgun (WGS) entry which is preliminary data.</text>
</comment>
<accession>A0A8J7TL85</accession>
<dbReference type="Gene3D" id="1.25.40.10">
    <property type="entry name" value="Tetratricopeptide repeat domain"/>
    <property type="match status" value="1"/>
</dbReference>
<dbReference type="Pfam" id="PF14559">
    <property type="entry name" value="TPR_19"/>
    <property type="match status" value="1"/>
</dbReference>
<keyword evidence="1" id="KW-0802">TPR repeat</keyword>
<organism evidence="3 4">
    <name type="scientific">Candidatus Obscuribacter phosphatis</name>
    <dbReference type="NCBI Taxonomy" id="1906157"/>
    <lineage>
        <taxon>Bacteria</taxon>
        <taxon>Bacillati</taxon>
        <taxon>Candidatus Melainabacteria</taxon>
        <taxon>Candidatus Obscuribacterales</taxon>
        <taxon>Candidatus Obscuribacteraceae</taxon>
        <taxon>Candidatus Obscuribacter</taxon>
    </lineage>
</organism>
<name>A0A8J7TL85_9BACT</name>
<reference evidence="3" key="1">
    <citation type="submission" date="2021-02" db="EMBL/GenBank/DDBJ databases">
        <title>Genome-Resolved Metagenomics of a Microbial Community Performing Photosynthetic Biological Nutrient Removal.</title>
        <authorList>
            <person name="Mcdaniel E.A."/>
        </authorList>
    </citation>
    <scope>NUCLEOTIDE SEQUENCE</scope>
    <source>
        <strain evidence="3">UWPOB_OBS1</strain>
    </source>
</reference>
<evidence type="ECO:0000256" key="1">
    <source>
        <dbReference type="PROSITE-ProRule" id="PRU00339"/>
    </source>
</evidence>
<evidence type="ECO:0008006" key="5">
    <source>
        <dbReference type="Google" id="ProtNLM"/>
    </source>
</evidence>
<feature type="chain" id="PRO_5035151551" description="Tetratricopeptide repeat protein" evidence="2">
    <location>
        <begin position="23"/>
        <end position="315"/>
    </location>
</feature>
<feature type="signal peptide" evidence="2">
    <location>
        <begin position="1"/>
        <end position="22"/>
    </location>
</feature>
<dbReference type="InterPro" id="IPR011990">
    <property type="entry name" value="TPR-like_helical_dom_sf"/>
</dbReference>
<dbReference type="PANTHER" id="PTHR12558">
    <property type="entry name" value="CELL DIVISION CYCLE 16,23,27"/>
    <property type="match status" value="1"/>
</dbReference>
<keyword evidence="2" id="KW-0732">Signal</keyword>
<dbReference type="PANTHER" id="PTHR12558:SF13">
    <property type="entry name" value="CELL DIVISION CYCLE PROTEIN 27 HOMOLOG"/>
    <property type="match status" value="1"/>
</dbReference>
<proteinExistence type="predicted"/>
<protein>
    <recommendedName>
        <fullName evidence="5">Tetratricopeptide repeat protein</fullName>
    </recommendedName>
</protein>
<evidence type="ECO:0000313" key="3">
    <source>
        <dbReference type="EMBL" id="MBN8660790.1"/>
    </source>
</evidence>
<dbReference type="InterPro" id="IPR019734">
    <property type="entry name" value="TPR_rpt"/>
</dbReference>
<feature type="repeat" description="TPR" evidence="1">
    <location>
        <begin position="248"/>
        <end position="281"/>
    </location>
</feature>
<dbReference type="PROSITE" id="PS50005">
    <property type="entry name" value="TPR"/>
    <property type="match status" value="1"/>
</dbReference>
<dbReference type="SMART" id="SM00028">
    <property type="entry name" value="TPR"/>
    <property type="match status" value="6"/>
</dbReference>
<dbReference type="EMBL" id="JAFLCK010000013">
    <property type="protein sequence ID" value="MBN8660790.1"/>
    <property type="molecule type" value="Genomic_DNA"/>
</dbReference>
<dbReference type="Proteomes" id="UP000664277">
    <property type="component" value="Unassembled WGS sequence"/>
</dbReference>
<dbReference type="SUPFAM" id="SSF48452">
    <property type="entry name" value="TPR-like"/>
    <property type="match status" value="2"/>
</dbReference>
<gene>
    <name evidence="3" type="ORF">J0M35_10525</name>
</gene>
<evidence type="ECO:0000313" key="4">
    <source>
        <dbReference type="Proteomes" id="UP000664277"/>
    </source>
</evidence>